<protein>
    <submittedName>
        <fullName evidence="1">von Willebrand factor type A domain-containing protein</fullName>
    </submittedName>
</protein>
<organism evidence="1 2">
    <name type="scientific">Aristaeella lactis</name>
    <dbReference type="NCBI Taxonomy" id="3046383"/>
    <lineage>
        <taxon>Bacteria</taxon>
        <taxon>Bacillati</taxon>
        <taxon>Bacillota</taxon>
        <taxon>Clostridia</taxon>
        <taxon>Eubacteriales</taxon>
        <taxon>Aristaeellaceae</taxon>
        <taxon>Aristaeella</taxon>
    </lineage>
</organism>
<evidence type="ECO:0000313" key="1">
    <source>
        <dbReference type="EMBL" id="SMC67066.1"/>
    </source>
</evidence>
<reference evidence="1" key="1">
    <citation type="submission" date="2017-04" db="EMBL/GenBank/DDBJ databases">
        <authorList>
            <person name="Varghese N."/>
            <person name="Submissions S."/>
        </authorList>
    </citation>
    <scope>NUCLEOTIDE SEQUENCE</scope>
    <source>
        <strain evidence="1">WTE2008</strain>
    </source>
</reference>
<accession>A0AC61PM42</accession>
<keyword evidence="2" id="KW-1185">Reference proteome</keyword>
<evidence type="ECO:0000313" key="2">
    <source>
        <dbReference type="Proteomes" id="UP000192328"/>
    </source>
</evidence>
<sequence length="532" mass="57670">MIRFLSPGFAWALAVPAVILVLYLLRRRFLPQQVPSVFLWRKSIRDYAANRPFQRLMKNLLLPLQILAALALALALMHPAIPGGAAGQTILIFDVSGSMQTQTAGRTRLDTAKEEALKLVRTLPTGEEITILTAGKEPERLALSVDREEAEQTIASITCGKDGADTDKALSLADAIARNTDKDTGTNVVIYSDDLRRSRISFRSEAFALTIVNCGAGEENRSVYSLEAENGQAFARIANFGEACRVSLTCEADGVLCDARETEIPAGETAGVSFSIPETAKVVRVSLREKDALAADNAAETPVKRAANRKAAVTSDSLFLESALKVRPELTVMRTEESALSSTEADLYILGISPMIITRKLPEEGYDPEAKTFGPFSWEEETTAVTGSPAVGLMDTPLTKGLTMKNVFFRCIRPTTGGKTAVSLDGKPVIAYTEGTVMLGFDLHDSNLPLKYDFPVLIQNILDWLLPEETAGETDAVAPMALTESDVRTVAPNDEPEELMERNAQGRELTGILLAVFLFLLLAEMGVSRNVG</sequence>
<proteinExistence type="predicted"/>
<dbReference type="EMBL" id="FWXZ01000003">
    <property type="protein sequence ID" value="SMC67066.1"/>
    <property type="molecule type" value="Genomic_DNA"/>
</dbReference>
<comment type="caution">
    <text evidence="1">The sequence shown here is derived from an EMBL/GenBank/DDBJ whole genome shotgun (WGS) entry which is preliminary data.</text>
</comment>
<gene>
    <name evidence="1" type="ORF">SAMN06297397_1904</name>
</gene>
<name>A0AC61PM42_9FIRM</name>
<dbReference type="Proteomes" id="UP000192328">
    <property type="component" value="Unassembled WGS sequence"/>
</dbReference>